<dbReference type="Gene3D" id="3.40.225.10">
    <property type="entry name" value="Class II aldolase/adducin N-terminal domain"/>
    <property type="match status" value="1"/>
</dbReference>
<evidence type="ECO:0000256" key="1">
    <source>
        <dbReference type="ARBA" id="ARBA00037961"/>
    </source>
</evidence>
<reference evidence="3 4" key="1">
    <citation type="submission" date="2019-02" db="EMBL/GenBank/DDBJ databases">
        <title>Prokaryotic population dynamics and viral predation in marine succession experiment using metagenomics: the confinement effect.</title>
        <authorList>
            <person name="Haro-Moreno J.M."/>
            <person name="Rodriguez-Valera F."/>
            <person name="Lopez-Perez M."/>
        </authorList>
    </citation>
    <scope>NUCLEOTIDE SEQUENCE [LARGE SCALE GENOMIC DNA]</scope>
    <source>
        <strain evidence="3">MED-G159</strain>
    </source>
</reference>
<feature type="domain" description="Class II aldolase/adducin N-terminal" evidence="2">
    <location>
        <begin position="49"/>
        <end position="229"/>
    </location>
</feature>
<organism evidence="3 4">
    <name type="scientific">SAR86 cluster bacterium</name>
    <dbReference type="NCBI Taxonomy" id="2030880"/>
    <lineage>
        <taxon>Bacteria</taxon>
        <taxon>Pseudomonadati</taxon>
        <taxon>Pseudomonadota</taxon>
        <taxon>Gammaproteobacteria</taxon>
        <taxon>SAR86 cluster</taxon>
    </lineage>
</organism>
<dbReference type="InterPro" id="IPR036409">
    <property type="entry name" value="Aldolase_II/adducin_N_sf"/>
</dbReference>
<name>A0A520MZD4_9GAMM</name>
<evidence type="ECO:0000313" key="3">
    <source>
        <dbReference type="EMBL" id="RZO26575.1"/>
    </source>
</evidence>
<evidence type="ECO:0000259" key="2">
    <source>
        <dbReference type="SMART" id="SM01007"/>
    </source>
</evidence>
<dbReference type="AlphaFoldDB" id="A0A520MZD4"/>
<comment type="similarity">
    <text evidence="1">Belongs to the aldolase class II family.</text>
</comment>
<dbReference type="Pfam" id="PF00596">
    <property type="entry name" value="Aldolase_II"/>
    <property type="match status" value="1"/>
</dbReference>
<proteinExistence type="inferred from homology"/>
<dbReference type="Proteomes" id="UP000315825">
    <property type="component" value="Unassembled WGS sequence"/>
</dbReference>
<comment type="caution">
    <text evidence="3">The sequence shown here is derived from an EMBL/GenBank/DDBJ whole genome shotgun (WGS) entry which is preliminary data.</text>
</comment>
<evidence type="ECO:0000313" key="4">
    <source>
        <dbReference type="Proteomes" id="UP000315825"/>
    </source>
</evidence>
<protein>
    <submittedName>
        <fullName evidence="3">Class II aldolase/adducin family protein</fullName>
    </submittedName>
</protein>
<dbReference type="InterPro" id="IPR001303">
    <property type="entry name" value="Aldolase_II/adducin_N"/>
</dbReference>
<dbReference type="GO" id="GO:0005856">
    <property type="term" value="C:cytoskeleton"/>
    <property type="evidence" value="ECO:0007669"/>
    <property type="project" value="TreeGrafter"/>
</dbReference>
<sequence>MAAADNFNTSIANKIDLNKGKLPYKGRGLSGSIDINSKSIEEQRRYGVEHLAAAYRIFSKKGFDLGLVGHISFRDPEFKDCFWINPLGYHFSQMKVSDLCLMHQEGELVFGRERTGDAAQSIHSNIYKNRDDINAIAHAHPMHGKTFSTLDKMLKPLTQDSCAFFERTATFTDYDGVANGPDEGINISKSLADKDFLILRNHGILTTGSMVDTALWYFLNMEEACQSQLMAESIGDPIQIDDDVARHTRDYVANDLSAFASMQPLLDVLWETEPDFLD</sequence>
<dbReference type="PANTHER" id="PTHR10672:SF39">
    <property type="entry name" value="CLASS II ALDOLASE_ADDUCIN N-TERMINAL DOMAIN-CONTAINING PROTEIN"/>
    <property type="match status" value="1"/>
</dbReference>
<gene>
    <name evidence="3" type="ORF">EVA92_02190</name>
</gene>
<accession>A0A520MZD4</accession>
<dbReference type="PANTHER" id="PTHR10672">
    <property type="entry name" value="ADDUCIN"/>
    <property type="match status" value="1"/>
</dbReference>
<dbReference type="EMBL" id="SHBE01000003">
    <property type="protein sequence ID" value="RZO26575.1"/>
    <property type="molecule type" value="Genomic_DNA"/>
</dbReference>
<dbReference type="SMART" id="SM01007">
    <property type="entry name" value="Aldolase_II"/>
    <property type="match status" value="1"/>
</dbReference>
<dbReference type="InterPro" id="IPR051017">
    <property type="entry name" value="Aldolase-II_Adducin_sf"/>
</dbReference>
<dbReference type="NCBIfam" id="NF004855">
    <property type="entry name" value="PRK06208.1"/>
    <property type="match status" value="1"/>
</dbReference>
<dbReference type="SUPFAM" id="SSF53639">
    <property type="entry name" value="AraD/HMP-PK domain-like"/>
    <property type="match status" value="1"/>
</dbReference>
<dbReference type="FunFam" id="3.40.225.10:FF:000009">
    <property type="entry name" value="Class II aldolase/adducin N-terminal"/>
    <property type="match status" value="1"/>
</dbReference>
<dbReference type="GO" id="GO:0051015">
    <property type="term" value="F:actin filament binding"/>
    <property type="evidence" value="ECO:0007669"/>
    <property type="project" value="TreeGrafter"/>
</dbReference>
<dbReference type="GO" id="GO:0005996">
    <property type="term" value="P:monosaccharide metabolic process"/>
    <property type="evidence" value="ECO:0007669"/>
    <property type="project" value="UniProtKB-ARBA"/>
</dbReference>